<dbReference type="EMBL" id="CAXJRC010000008">
    <property type="protein sequence ID" value="CAL2105598.1"/>
    <property type="molecule type" value="Genomic_DNA"/>
</dbReference>
<dbReference type="Pfam" id="PF08713">
    <property type="entry name" value="DNA_alkylation"/>
    <property type="match status" value="1"/>
</dbReference>
<dbReference type="Gene3D" id="1.25.40.290">
    <property type="entry name" value="ARM repeat domains"/>
    <property type="match status" value="1"/>
</dbReference>
<evidence type="ECO:0000313" key="2">
    <source>
        <dbReference type="Proteomes" id="UP001497602"/>
    </source>
</evidence>
<dbReference type="RefSeq" id="WP_348737408.1">
    <property type="nucleotide sequence ID" value="NZ_CAXJRC010000008.1"/>
</dbReference>
<keyword evidence="2" id="KW-1185">Reference proteome</keyword>
<sequence length="368" mass="42890">MAELFKNIYNDRFFERFTNIVLAIQPNFNKTQFIKDIYTDNWEQKELKQRMRHITTVLNTHLSPNFEQNVELLIAVIQYIEQNNIKQESIEYMFLPDFIEVYGMNHYNVSVKAMEQITQFTSCEFAVRPFIIAYPDKMLTQMKAWSTHKHPMVRRLATEGCRPRLPWAMALPELKKDPTPILPILETLKGDVSESVRRSVANNLNDISKDNPEIVMQLAKKWMGTSKEIDWVVKHASRTLLKQGNSEIMELFGFGSIENIKITDFNIHTPKVSIGNYLEFSFKLKNISSPPSKIRLEYGLYYQKANGTLSKKVFKISEKQYDGQSTTAITRKQSFKIITTRRYHVGLHQVSLIINGQELEAFNFELIS</sequence>
<proteinExistence type="predicted"/>
<dbReference type="SUPFAM" id="SSF48371">
    <property type="entry name" value="ARM repeat"/>
    <property type="match status" value="1"/>
</dbReference>
<gene>
    <name evidence="1" type="ORF">T190115A13A_170021</name>
</gene>
<dbReference type="InterPro" id="IPR014825">
    <property type="entry name" value="DNA_alkylation"/>
</dbReference>
<protein>
    <submittedName>
        <fullName evidence="1">3-methyladenine DNA glycosylase AlkC</fullName>
    </submittedName>
</protein>
<accession>A0ABM9PIZ8</accession>
<dbReference type="Proteomes" id="UP001497602">
    <property type="component" value="Unassembled WGS sequence"/>
</dbReference>
<evidence type="ECO:0000313" key="1">
    <source>
        <dbReference type="EMBL" id="CAL2105598.1"/>
    </source>
</evidence>
<organism evidence="1 2">
    <name type="scientific">Tenacibaculum vairaonense</name>
    <dbReference type="NCBI Taxonomy" id="3137860"/>
    <lineage>
        <taxon>Bacteria</taxon>
        <taxon>Pseudomonadati</taxon>
        <taxon>Bacteroidota</taxon>
        <taxon>Flavobacteriia</taxon>
        <taxon>Flavobacteriales</taxon>
        <taxon>Flavobacteriaceae</taxon>
        <taxon>Tenacibaculum</taxon>
    </lineage>
</organism>
<name>A0ABM9PIZ8_9FLAO</name>
<dbReference type="InterPro" id="IPR016024">
    <property type="entry name" value="ARM-type_fold"/>
</dbReference>
<reference evidence="1 2" key="1">
    <citation type="submission" date="2024-05" db="EMBL/GenBank/DDBJ databases">
        <authorList>
            <person name="Duchaud E."/>
        </authorList>
    </citation>
    <scope>NUCLEOTIDE SEQUENCE [LARGE SCALE GENOMIC DNA]</scope>
    <source>
        <strain evidence="1">Ena-SAMPLE-TAB-13-05-2024-13:56:06:370-140305</strain>
    </source>
</reference>
<comment type="caution">
    <text evidence="1">The sequence shown here is derived from an EMBL/GenBank/DDBJ whole genome shotgun (WGS) entry which is preliminary data.</text>
</comment>